<name>A0A1F6H2N2_9PROT</name>
<comment type="caution">
    <text evidence="1">The sequence shown here is derived from an EMBL/GenBank/DDBJ whole genome shotgun (WGS) entry which is preliminary data.</text>
</comment>
<gene>
    <name evidence="1" type="ORF">A2557_06420</name>
</gene>
<dbReference type="AlphaFoldDB" id="A0A1F6H2N2"/>
<accession>A0A1F6H2N2</accession>
<organism evidence="1 2">
    <name type="scientific">Candidatus Lambdaproteobacteria bacterium RIFOXYD2_FULL_56_26</name>
    <dbReference type="NCBI Taxonomy" id="1817773"/>
    <lineage>
        <taxon>Bacteria</taxon>
        <taxon>Pseudomonadati</taxon>
        <taxon>Pseudomonadota</taxon>
        <taxon>Candidatus Lambdaproteobacteria</taxon>
    </lineage>
</organism>
<sequence length="265" mass="30426">MEEVNKIAPELLYEILFPVLAETCEKVNRQFSQALGIDMSSSGWSFIIDNRQLSDFQKPFVLEADWASFAEFFSGKKDLYLFLEKPVVGIVNKKAKYWVFFDPKIAQAYFQRQTERPKEFGPQAIKKFPVPNLLKSLVDQVQAITGEKAEKVMHQIKKIETFYTIADQFLPEQAAQGFSNTVKKTIIGITLKEVRQLGQDVSDPGVTPTLLEKRLQAVFRVCLRLYAKKGDDRERDSLMTLLSPKIVVRKKALELVEKRLQVDLM</sequence>
<evidence type="ECO:0000313" key="1">
    <source>
        <dbReference type="EMBL" id="OGH04622.1"/>
    </source>
</evidence>
<dbReference type="EMBL" id="MFNF01000001">
    <property type="protein sequence ID" value="OGH04622.1"/>
    <property type="molecule type" value="Genomic_DNA"/>
</dbReference>
<dbReference type="Proteomes" id="UP000177583">
    <property type="component" value="Unassembled WGS sequence"/>
</dbReference>
<reference evidence="1 2" key="1">
    <citation type="journal article" date="2016" name="Nat. Commun.">
        <title>Thousands of microbial genomes shed light on interconnected biogeochemical processes in an aquifer system.</title>
        <authorList>
            <person name="Anantharaman K."/>
            <person name="Brown C.T."/>
            <person name="Hug L.A."/>
            <person name="Sharon I."/>
            <person name="Castelle C.J."/>
            <person name="Probst A.J."/>
            <person name="Thomas B.C."/>
            <person name="Singh A."/>
            <person name="Wilkins M.J."/>
            <person name="Karaoz U."/>
            <person name="Brodie E.L."/>
            <person name="Williams K.H."/>
            <person name="Hubbard S.S."/>
            <person name="Banfield J.F."/>
        </authorList>
    </citation>
    <scope>NUCLEOTIDE SEQUENCE [LARGE SCALE GENOMIC DNA]</scope>
</reference>
<evidence type="ECO:0000313" key="2">
    <source>
        <dbReference type="Proteomes" id="UP000177583"/>
    </source>
</evidence>
<proteinExistence type="predicted"/>
<protein>
    <submittedName>
        <fullName evidence="1">Uncharacterized protein</fullName>
    </submittedName>
</protein>